<proteinExistence type="predicted"/>
<feature type="region of interest" description="Disordered" evidence="1">
    <location>
        <begin position="441"/>
        <end position="491"/>
    </location>
</feature>
<comment type="caution">
    <text evidence="2">The sequence shown here is derived from an EMBL/GenBank/DDBJ whole genome shotgun (WGS) entry which is preliminary data.</text>
</comment>
<name>A0AAN6KFX7_9PEZI</name>
<dbReference type="EMBL" id="JAUJLE010000115">
    <property type="protein sequence ID" value="KAK0980722.1"/>
    <property type="molecule type" value="Genomic_DNA"/>
</dbReference>
<keyword evidence="3" id="KW-1185">Reference proteome</keyword>
<dbReference type="Proteomes" id="UP001175353">
    <property type="component" value="Unassembled WGS sequence"/>
</dbReference>
<dbReference type="AlphaFoldDB" id="A0AAN6KFX7"/>
<feature type="compositionally biased region" description="Polar residues" evidence="1">
    <location>
        <begin position="464"/>
        <end position="476"/>
    </location>
</feature>
<evidence type="ECO:0000256" key="1">
    <source>
        <dbReference type="SAM" id="MobiDB-lite"/>
    </source>
</evidence>
<feature type="region of interest" description="Disordered" evidence="1">
    <location>
        <begin position="231"/>
        <end position="273"/>
    </location>
</feature>
<evidence type="ECO:0000313" key="2">
    <source>
        <dbReference type="EMBL" id="KAK0980722.1"/>
    </source>
</evidence>
<gene>
    <name evidence="2" type="ORF">LTR91_012113</name>
</gene>
<protein>
    <submittedName>
        <fullName evidence="2">Uncharacterized protein</fullName>
    </submittedName>
</protein>
<evidence type="ECO:0000313" key="3">
    <source>
        <dbReference type="Proteomes" id="UP001175353"/>
    </source>
</evidence>
<sequence>MELHHRQHVDDMRFAYGSSTMSRHLEDSRSERSYGTGSDRSYSTQPTECSSIPSRRTPRVHYNTVGSKSVEQPSRFFEDRHPESSPRASVATYASTVQSEEEPAEEELPEYDPPEYFIQLDNSSVIAASPVDFTALFPSQRRLLVHHDDSSPDGSMNLRVDTEVYSGGRKCDMTLFHLRMHDLTTREFSLRRYCRDSGREVCHTTLRHHKTAAPKRPSFQRSLSNVLNIMRPKSESRAPTLDSLKRNDSGYGSLHSAMADDDDRPRTAGNTAMQPLQPLSDVVKLEFSNYAHVDVKRSGGKGHRRYEFEYWGTSYAWKRIVRKQSGRKQVSFRLVKAGNDHVLAYIIPIDPSTTRGEEELSKGGWVPPCSMWLADDNIVRGEKDATDVVIASGLIALADDSIRTLFHAKAFKQMFASGPKLHHVGADHVEPRRLINEMLRHNTDPAPRSRPSSSRGPVMSGSSHRGQANSTSSTAGSRMPAGSTRSSYSRQ</sequence>
<accession>A0AAN6KFX7</accession>
<feature type="compositionally biased region" description="Basic and acidic residues" evidence="1">
    <location>
        <begin position="23"/>
        <end position="32"/>
    </location>
</feature>
<organism evidence="2 3">
    <name type="scientific">Friedmanniomyces endolithicus</name>
    <dbReference type="NCBI Taxonomy" id="329885"/>
    <lineage>
        <taxon>Eukaryota</taxon>
        <taxon>Fungi</taxon>
        <taxon>Dikarya</taxon>
        <taxon>Ascomycota</taxon>
        <taxon>Pezizomycotina</taxon>
        <taxon>Dothideomycetes</taxon>
        <taxon>Dothideomycetidae</taxon>
        <taxon>Mycosphaerellales</taxon>
        <taxon>Teratosphaeriaceae</taxon>
        <taxon>Friedmanniomyces</taxon>
    </lineage>
</organism>
<reference evidence="2" key="1">
    <citation type="submission" date="2023-06" db="EMBL/GenBank/DDBJ databases">
        <title>Black Yeasts Isolated from many extreme environments.</title>
        <authorList>
            <person name="Coleine C."/>
            <person name="Stajich J.E."/>
            <person name="Selbmann L."/>
        </authorList>
    </citation>
    <scope>NUCLEOTIDE SEQUENCE</scope>
    <source>
        <strain evidence="2">CCFEE 5200</strain>
    </source>
</reference>
<feature type="region of interest" description="Disordered" evidence="1">
    <location>
        <begin position="21"/>
        <end position="109"/>
    </location>
</feature>
<feature type="compositionally biased region" description="Low complexity" evidence="1">
    <location>
        <begin position="449"/>
        <end position="463"/>
    </location>
</feature>
<feature type="compositionally biased region" description="Acidic residues" evidence="1">
    <location>
        <begin position="99"/>
        <end position="109"/>
    </location>
</feature>
<feature type="compositionally biased region" description="Polar residues" evidence="1">
    <location>
        <begin position="33"/>
        <end position="54"/>
    </location>
</feature>